<dbReference type="AlphaFoldDB" id="A0A285CRU2"/>
<evidence type="ECO:0000313" key="3">
    <source>
        <dbReference type="Proteomes" id="UP000219546"/>
    </source>
</evidence>
<dbReference type="OrthoDB" id="2456645at2"/>
<name>A0A285CRU2_9BACI</name>
<evidence type="ECO:0000313" key="2">
    <source>
        <dbReference type="EMBL" id="SNX69683.1"/>
    </source>
</evidence>
<evidence type="ECO:0008006" key="4">
    <source>
        <dbReference type="Google" id="ProtNLM"/>
    </source>
</evidence>
<keyword evidence="1" id="KW-0812">Transmembrane</keyword>
<keyword evidence="3" id="KW-1185">Reference proteome</keyword>
<keyword evidence="1" id="KW-0472">Membrane</keyword>
<keyword evidence="1" id="KW-1133">Transmembrane helix</keyword>
<organism evidence="2 3">
    <name type="scientific">Bacillus oleivorans</name>
    <dbReference type="NCBI Taxonomy" id="1448271"/>
    <lineage>
        <taxon>Bacteria</taxon>
        <taxon>Bacillati</taxon>
        <taxon>Bacillota</taxon>
        <taxon>Bacilli</taxon>
        <taxon>Bacillales</taxon>
        <taxon>Bacillaceae</taxon>
        <taxon>Bacillus</taxon>
    </lineage>
</organism>
<accession>A0A285CRU2</accession>
<reference evidence="2 3" key="1">
    <citation type="submission" date="2017-08" db="EMBL/GenBank/DDBJ databases">
        <authorList>
            <person name="de Groot N.N."/>
        </authorList>
    </citation>
    <scope>NUCLEOTIDE SEQUENCE [LARGE SCALE GENOMIC DNA]</scope>
    <source>
        <strain evidence="2 3">JC228</strain>
    </source>
</reference>
<proteinExistence type="predicted"/>
<dbReference type="RefSeq" id="WP_097158111.1">
    <property type="nucleotide sequence ID" value="NZ_JBEPMQ010000002.1"/>
</dbReference>
<feature type="transmembrane region" description="Helical" evidence="1">
    <location>
        <begin position="39"/>
        <end position="61"/>
    </location>
</feature>
<evidence type="ECO:0000256" key="1">
    <source>
        <dbReference type="SAM" id="Phobius"/>
    </source>
</evidence>
<dbReference type="Proteomes" id="UP000219546">
    <property type="component" value="Unassembled WGS sequence"/>
</dbReference>
<sequence length="62" mass="7087">MKEDDKPFNDAIDHLNKIEGNPANFAKADFTKLPKPLKYFGYFIIVFFSVSILLIIIANLLN</sequence>
<dbReference type="EMBL" id="OAOP01000003">
    <property type="protein sequence ID" value="SNX69683.1"/>
    <property type="molecule type" value="Genomic_DNA"/>
</dbReference>
<gene>
    <name evidence="2" type="ORF">SAMN05877753_103177</name>
</gene>
<protein>
    <recommendedName>
        <fullName evidence="4">Amino acid transporter</fullName>
    </recommendedName>
</protein>